<organism evidence="1 2">
    <name type="scientific">Panagrolaimus sp. JU765</name>
    <dbReference type="NCBI Taxonomy" id="591449"/>
    <lineage>
        <taxon>Eukaryota</taxon>
        <taxon>Metazoa</taxon>
        <taxon>Ecdysozoa</taxon>
        <taxon>Nematoda</taxon>
        <taxon>Chromadorea</taxon>
        <taxon>Rhabditida</taxon>
        <taxon>Tylenchina</taxon>
        <taxon>Panagrolaimomorpha</taxon>
        <taxon>Panagrolaimoidea</taxon>
        <taxon>Panagrolaimidae</taxon>
        <taxon>Panagrolaimus</taxon>
    </lineage>
</organism>
<accession>A0AC34R1N1</accession>
<name>A0AC34R1N1_9BILA</name>
<reference evidence="2" key="1">
    <citation type="submission" date="2022-11" db="UniProtKB">
        <authorList>
            <consortium name="WormBaseParasite"/>
        </authorList>
    </citation>
    <scope>IDENTIFICATION</scope>
</reference>
<evidence type="ECO:0000313" key="2">
    <source>
        <dbReference type="WBParaSite" id="JU765_v2.g2604.t1"/>
    </source>
</evidence>
<proteinExistence type="predicted"/>
<protein>
    <submittedName>
        <fullName evidence="2">Uncharacterized protein</fullName>
    </submittedName>
</protein>
<evidence type="ECO:0000313" key="1">
    <source>
        <dbReference type="Proteomes" id="UP000887576"/>
    </source>
</evidence>
<sequence length="75" mass="7499">MGVNRAIYGGGYNNAGRGRRFGYNTCVGRSCCCGDCGPTPQPAGVVVMPSPAPTTPVVASPMTAPSPAQSPAGKK</sequence>
<dbReference type="Proteomes" id="UP000887576">
    <property type="component" value="Unplaced"/>
</dbReference>
<dbReference type="WBParaSite" id="JU765_v2.g2604.t1">
    <property type="protein sequence ID" value="JU765_v2.g2604.t1"/>
    <property type="gene ID" value="JU765_v2.g2604"/>
</dbReference>